<name>A0A8D9PGT0_9VIRU</name>
<protein>
    <submittedName>
        <fullName evidence="1">Uncharacterized protein</fullName>
    </submittedName>
</protein>
<organism evidence="1">
    <name type="scientific">Bacteriophage sp</name>
    <dbReference type="NCBI Taxonomy" id="38018"/>
    <lineage>
        <taxon>Viruses</taxon>
    </lineage>
</organism>
<proteinExistence type="predicted"/>
<dbReference type="EMBL" id="BK029947">
    <property type="protein sequence ID" value="DAD56928.1"/>
    <property type="molecule type" value="Genomic_DNA"/>
</dbReference>
<sequence length="72" mass="8433">MNNIDNPLSEYQPPSKEALRNFEIDISKEAVEKYALEKFGRLPQSHIEVNSARDSKIVEETKRFIRNENNKL</sequence>
<reference evidence="1" key="1">
    <citation type="journal article" date="2021" name="Proc. Natl. Acad. Sci. U.S.A.">
        <title>A Catalog of Tens of Thousands of Viruses from Human Metagenomes Reveals Hidden Associations with Chronic Diseases.</title>
        <authorList>
            <person name="Tisza M.J."/>
            <person name="Buck C.B."/>
        </authorList>
    </citation>
    <scope>NUCLEOTIDE SEQUENCE</scope>
    <source>
        <strain evidence="1">CtPNe1</strain>
    </source>
</reference>
<accession>A0A8D9PGT0</accession>
<evidence type="ECO:0000313" key="1">
    <source>
        <dbReference type="EMBL" id="DAD56928.1"/>
    </source>
</evidence>